<evidence type="ECO:0000313" key="1">
    <source>
        <dbReference type="EMBL" id="TLD01040.1"/>
    </source>
</evidence>
<dbReference type="RefSeq" id="WP_161597326.1">
    <property type="nucleotide sequence ID" value="NZ_QGQD01000045.1"/>
</dbReference>
<reference evidence="1 2" key="1">
    <citation type="journal article" date="2019" name="Anaerobe">
        <title>Detection of Robinsoniella peoriensis in multiple bone samples of a trauma patient.</title>
        <authorList>
            <person name="Schrottner P."/>
            <person name="Hartwich K."/>
            <person name="Bunk B."/>
            <person name="Schober I."/>
            <person name="Helbig S."/>
            <person name="Rudolph W.W."/>
            <person name="Gunzer F."/>
        </authorList>
    </citation>
    <scope>NUCLEOTIDE SEQUENCE [LARGE SCALE GENOMIC DNA]</scope>
    <source>
        <strain evidence="1 2">DSM 106044</strain>
    </source>
</reference>
<dbReference type="Proteomes" id="UP000306509">
    <property type="component" value="Unassembled WGS sequence"/>
</dbReference>
<gene>
    <name evidence="1" type="ORF">DSM106044_02242</name>
</gene>
<name>A0A4U8Q7X5_9FIRM</name>
<organism evidence="1 2">
    <name type="scientific">Robinsoniella peoriensis</name>
    <dbReference type="NCBI Taxonomy" id="180332"/>
    <lineage>
        <taxon>Bacteria</taxon>
        <taxon>Bacillati</taxon>
        <taxon>Bacillota</taxon>
        <taxon>Clostridia</taxon>
        <taxon>Lachnospirales</taxon>
        <taxon>Lachnospiraceae</taxon>
        <taxon>Robinsoniella</taxon>
    </lineage>
</organism>
<dbReference type="AlphaFoldDB" id="A0A4U8Q7X5"/>
<dbReference type="EMBL" id="QGQD01000045">
    <property type="protein sequence ID" value="TLD01040.1"/>
    <property type="molecule type" value="Genomic_DNA"/>
</dbReference>
<keyword evidence="2" id="KW-1185">Reference proteome</keyword>
<comment type="caution">
    <text evidence="1">The sequence shown here is derived from an EMBL/GenBank/DDBJ whole genome shotgun (WGS) entry which is preliminary data.</text>
</comment>
<sequence>MATVSFTTPRVIRNDQEAEALIKALEESAANPVTAIPTSNLIQKSEEDWEFLRNFLSK</sequence>
<protein>
    <submittedName>
        <fullName evidence="1">Uncharacterized protein</fullName>
    </submittedName>
</protein>
<evidence type="ECO:0000313" key="2">
    <source>
        <dbReference type="Proteomes" id="UP000306509"/>
    </source>
</evidence>
<accession>A0A4U8Q7X5</accession>
<proteinExistence type="predicted"/>